<dbReference type="OrthoDB" id="5919401at2759"/>
<proteinExistence type="predicted"/>
<feature type="region of interest" description="Disordered" evidence="1">
    <location>
        <begin position="106"/>
        <end position="184"/>
    </location>
</feature>
<feature type="compositionally biased region" description="Gly residues" evidence="1">
    <location>
        <begin position="175"/>
        <end position="184"/>
    </location>
</feature>
<evidence type="ECO:0000256" key="1">
    <source>
        <dbReference type="SAM" id="MobiDB-lite"/>
    </source>
</evidence>
<accession>E1ZXD3</accession>
<dbReference type="EMBL" id="GL435030">
    <property type="protein sequence ID" value="EFN74223.1"/>
    <property type="molecule type" value="Genomic_DNA"/>
</dbReference>
<keyword evidence="3" id="KW-1185">Reference proteome</keyword>
<feature type="compositionally biased region" description="Basic and acidic residues" evidence="1">
    <location>
        <begin position="106"/>
        <end position="116"/>
    </location>
</feature>
<dbReference type="InParanoid" id="E1ZXD3"/>
<protein>
    <submittedName>
        <fullName evidence="2">Uncharacterized protein</fullName>
    </submittedName>
</protein>
<sequence>MIGWNSESSVLRKRSHGPRTVLPRSASFPAGGTSDFQNKQRGARMWLKVLRQNITHLARRAKGHLIRMPQDRAVKKIFQLKMLGTRRRGRPRERWLDSMVGDLKKNDEHQKLEKSGRRSGRMAGDCNASSVEQKNGNGNVKGNKTNNNGVEVNRNEDQNGGVDAKGQAKKKPTAPGGGPLLQQA</sequence>
<dbReference type="Proteomes" id="UP000000311">
    <property type="component" value="Unassembled WGS sequence"/>
</dbReference>
<name>E1ZXD3_CAMFO</name>
<dbReference type="AlphaFoldDB" id="E1ZXD3"/>
<organism evidence="3">
    <name type="scientific">Camponotus floridanus</name>
    <name type="common">Florida carpenter ant</name>
    <dbReference type="NCBI Taxonomy" id="104421"/>
    <lineage>
        <taxon>Eukaryota</taxon>
        <taxon>Metazoa</taxon>
        <taxon>Ecdysozoa</taxon>
        <taxon>Arthropoda</taxon>
        <taxon>Hexapoda</taxon>
        <taxon>Insecta</taxon>
        <taxon>Pterygota</taxon>
        <taxon>Neoptera</taxon>
        <taxon>Endopterygota</taxon>
        <taxon>Hymenoptera</taxon>
        <taxon>Apocrita</taxon>
        <taxon>Aculeata</taxon>
        <taxon>Formicoidea</taxon>
        <taxon>Formicidae</taxon>
        <taxon>Formicinae</taxon>
        <taxon>Camponotus</taxon>
    </lineage>
</organism>
<feature type="compositionally biased region" description="Low complexity" evidence="1">
    <location>
        <begin position="131"/>
        <end position="152"/>
    </location>
</feature>
<evidence type="ECO:0000313" key="3">
    <source>
        <dbReference type="Proteomes" id="UP000000311"/>
    </source>
</evidence>
<feature type="region of interest" description="Disordered" evidence="1">
    <location>
        <begin position="1"/>
        <end position="39"/>
    </location>
</feature>
<reference evidence="2 3" key="1">
    <citation type="journal article" date="2010" name="Science">
        <title>Genomic comparison of the ants Camponotus floridanus and Harpegnathos saltator.</title>
        <authorList>
            <person name="Bonasio R."/>
            <person name="Zhang G."/>
            <person name="Ye C."/>
            <person name="Mutti N.S."/>
            <person name="Fang X."/>
            <person name="Qin N."/>
            <person name="Donahue G."/>
            <person name="Yang P."/>
            <person name="Li Q."/>
            <person name="Li C."/>
            <person name="Zhang P."/>
            <person name="Huang Z."/>
            <person name="Berger S.L."/>
            <person name="Reinberg D."/>
            <person name="Wang J."/>
            <person name="Liebig J."/>
        </authorList>
    </citation>
    <scope>NUCLEOTIDE SEQUENCE [LARGE SCALE GENOMIC DNA]</scope>
    <source>
        <strain evidence="3">C129</strain>
    </source>
</reference>
<evidence type="ECO:0000313" key="2">
    <source>
        <dbReference type="EMBL" id="EFN74223.1"/>
    </source>
</evidence>
<gene>
    <name evidence="2" type="ORF">EAG_14135</name>
</gene>